<dbReference type="AlphaFoldDB" id="A0A2P5E961"/>
<dbReference type="InParanoid" id="A0A2P5E961"/>
<comment type="caution">
    <text evidence="1">The sequence shown here is derived from an EMBL/GenBank/DDBJ whole genome shotgun (WGS) entry which is preliminary data.</text>
</comment>
<organism evidence="1 2">
    <name type="scientific">Trema orientale</name>
    <name type="common">Charcoal tree</name>
    <name type="synonym">Celtis orientalis</name>
    <dbReference type="NCBI Taxonomy" id="63057"/>
    <lineage>
        <taxon>Eukaryota</taxon>
        <taxon>Viridiplantae</taxon>
        <taxon>Streptophyta</taxon>
        <taxon>Embryophyta</taxon>
        <taxon>Tracheophyta</taxon>
        <taxon>Spermatophyta</taxon>
        <taxon>Magnoliopsida</taxon>
        <taxon>eudicotyledons</taxon>
        <taxon>Gunneridae</taxon>
        <taxon>Pentapetalae</taxon>
        <taxon>rosids</taxon>
        <taxon>fabids</taxon>
        <taxon>Rosales</taxon>
        <taxon>Cannabaceae</taxon>
        <taxon>Trema</taxon>
    </lineage>
</organism>
<sequence length="44" mass="5485">RARRRIGAWRRFLSFFHSSDSRDFYKRSLLLPRVRDDDVMEIEK</sequence>
<name>A0A2P5E961_TREOI</name>
<keyword evidence="2" id="KW-1185">Reference proteome</keyword>
<evidence type="ECO:0000313" key="1">
    <source>
        <dbReference type="EMBL" id="PON82061.1"/>
    </source>
</evidence>
<proteinExistence type="predicted"/>
<evidence type="ECO:0000313" key="2">
    <source>
        <dbReference type="Proteomes" id="UP000237000"/>
    </source>
</evidence>
<protein>
    <submittedName>
        <fullName evidence="1">Uncharacterized protein</fullName>
    </submittedName>
</protein>
<dbReference type="Proteomes" id="UP000237000">
    <property type="component" value="Unassembled WGS sequence"/>
</dbReference>
<feature type="non-terminal residue" evidence="1">
    <location>
        <position position="1"/>
    </location>
</feature>
<gene>
    <name evidence="1" type="ORF">TorRG33x02_221780</name>
</gene>
<dbReference type="EMBL" id="JXTC01000203">
    <property type="protein sequence ID" value="PON82061.1"/>
    <property type="molecule type" value="Genomic_DNA"/>
</dbReference>
<reference evidence="2" key="1">
    <citation type="submission" date="2016-06" db="EMBL/GenBank/DDBJ databases">
        <title>Parallel loss of symbiosis genes in relatives of nitrogen-fixing non-legume Parasponia.</title>
        <authorList>
            <person name="Van Velzen R."/>
            <person name="Holmer R."/>
            <person name="Bu F."/>
            <person name="Rutten L."/>
            <person name="Van Zeijl A."/>
            <person name="Liu W."/>
            <person name="Santuari L."/>
            <person name="Cao Q."/>
            <person name="Sharma T."/>
            <person name="Shen D."/>
            <person name="Roswanjaya Y."/>
            <person name="Wardhani T."/>
            <person name="Kalhor M.S."/>
            <person name="Jansen J."/>
            <person name="Van den Hoogen J."/>
            <person name="Gungor B."/>
            <person name="Hartog M."/>
            <person name="Hontelez J."/>
            <person name="Verver J."/>
            <person name="Yang W.-C."/>
            <person name="Schijlen E."/>
            <person name="Repin R."/>
            <person name="Schilthuizen M."/>
            <person name="Schranz E."/>
            <person name="Heidstra R."/>
            <person name="Miyata K."/>
            <person name="Fedorova E."/>
            <person name="Kohlen W."/>
            <person name="Bisseling T."/>
            <person name="Smit S."/>
            <person name="Geurts R."/>
        </authorList>
    </citation>
    <scope>NUCLEOTIDE SEQUENCE [LARGE SCALE GENOMIC DNA]</scope>
    <source>
        <strain evidence="2">cv. RG33-2</strain>
    </source>
</reference>
<accession>A0A2P5E961</accession>